<gene>
    <name evidence="1" type="ORF">HMPREF9282_01222</name>
</gene>
<proteinExistence type="predicted"/>
<evidence type="ECO:0000313" key="1">
    <source>
        <dbReference type="EMBL" id="EKU78316.1"/>
    </source>
</evidence>
<name>K9D557_9FIRM</name>
<organism evidence="1 2">
    <name type="scientific">Veillonella seminalis ACS-216-V-Col6b</name>
    <dbReference type="NCBI Taxonomy" id="883156"/>
    <lineage>
        <taxon>Bacteria</taxon>
        <taxon>Bacillati</taxon>
        <taxon>Bacillota</taxon>
        <taxon>Negativicutes</taxon>
        <taxon>Veillonellales</taxon>
        <taxon>Veillonellaceae</taxon>
        <taxon>Veillonella</taxon>
    </lineage>
</organism>
<dbReference type="EMBL" id="AHAF01000008">
    <property type="protein sequence ID" value="EKU78316.1"/>
    <property type="molecule type" value="Genomic_DNA"/>
</dbReference>
<dbReference type="HOGENOM" id="CLU_2848611_0_0_9"/>
<dbReference type="Proteomes" id="UP000009891">
    <property type="component" value="Unassembled WGS sequence"/>
</dbReference>
<sequence length="65" mass="7584">MEVKEFEENIIMNILLNGELSNEPISVGRILKNKSEEEIWDAFSKAVTIAEKIKKLHLNKLMREK</sequence>
<accession>K9D557</accession>
<evidence type="ECO:0000313" key="2">
    <source>
        <dbReference type="Proteomes" id="UP000009891"/>
    </source>
</evidence>
<protein>
    <submittedName>
        <fullName evidence="1">Uncharacterized protein</fullName>
    </submittedName>
</protein>
<dbReference type="STRING" id="883156.HMPREF9282_01222"/>
<reference evidence="1 2" key="1">
    <citation type="submission" date="2012-09" db="EMBL/GenBank/DDBJ databases">
        <title>The Genome Sequence of Veillonella ratti ACS-216-V-COL6B.</title>
        <authorList>
            <consortium name="The Broad Institute Genome Sequencing Platform"/>
            <person name="Earl A."/>
            <person name="Ward D."/>
            <person name="Feldgarden M."/>
            <person name="Gevers D."/>
            <person name="Saerens B."/>
            <person name="Vaneechoutte M."/>
            <person name="Walker B."/>
            <person name="Young S.K."/>
            <person name="Zeng Q."/>
            <person name="Gargeya S."/>
            <person name="Fitzgerald M."/>
            <person name="Haas B."/>
            <person name="Abouelleil A."/>
            <person name="Alvarado L."/>
            <person name="Arachchi H.M."/>
            <person name="Berlin A."/>
            <person name="Chapman S.B."/>
            <person name="Goldberg J."/>
            <person name="Griggs A."/>
            <person name="Gujja S."/>
            <person name="Hansen M."/>
            <person name="Howarth C."/>
            <person name="Imamovic A."/>
            <person name="Larimer J."/>
            <person name="McCowen C."/>
            <person name="Montmayeur A."/>
            <person name="Murphy C."/>
            <person name="Neiman D."/>
            <person name="Pearson M."/>
            <person name="Priest M."/>
            <person name="Roberts A."/>
            <person name="Saif S."/>
            <person name="Shea T."/>
            <person name="Sisk P."/>
            <person name="Sykes S."/>
            <person name="Wortman J."/>
            <person name="Nusbaum C."/>
            <person name="Birren B."/>
        </authorList>
    </citation>
    <scope>NUCLEOTIDE SEQUENCE [LARGE SCALE GENOMIC DNA]</scope>
    <source>
        <strain evidence="1 2">ACS-216-V-Col6b</strain>
    </source>
</reference>
<dbReference type="PATRIC" id="fig|883156.3.peg.1191"/>
<keyword evidence="2" id="KW-1185">Reference proteome</keyword>
<dbReference type="AlphaFoldDB" id="K9D557"/>
<comment type="caution">
    <text evidence="1">The sequence shown here is derived from an EMBL/GenBank/DDBJ whole genome shotgun (WGS) entry which is preliminary data.</text>
</comment>
<dbReference type="RefSeq" id="WP_006556109.1">
    <property type="nucleotide sequence ID" value="NZ_JH992937.1"/>
</dbReference>